<proteinExistence type="predicted"/>
<dbReference type="Pfam" id="PF11193">
    <property type="entry name" value="DUF2812"/>
    <property type="match status" value="1"/>
</dbReference>
<comment type="caution">
    <text evidence="2">The sequence shown here is derived from an EMBL/GenBank/DDBJ whole genome shotgun (WGS) entry which is preliminary data.</text>
</comment>
<dbReference type="Proteomes" id="UP001342826">
    <property type="component" value="Unassembled WGS sequence"/>
</dbReference>
<accession>A0ABU6NX25</accession>
<evidence type="ECO:0000313" key="2">
    <source>
        <dbReference type="EMBL" id="MED4401425.1"/>
    </source>
</evidence>
<name>A0ABU6NX25_9BACI</name>
<sequence length="195" mass="23091">MKKFKIFSNVLNEEKWLNEQLEAGYKCINISGYGSYSFEPADKKHVIRLDYQGYLSSEKFNEYKAVYEDFGWVHVKGSRLSGLHYWQKENDGQTEIFSDKQSLSNYYKRLMNYASSTAVLFLVFIFILYSGNRFQINEIYLTPDLWNMEGGAFWFAFLFETPFAIFRIIPPFLFVACAIIYINSYISYKRIKKLL</sequence>
<evidence type="ECO:0000313" key="3">
    <source>
        <dbReference type="Proteomes" id="UP001342826"/>
    </source>
</evidence>
<feature type="transmembrane region" description="Helical" evidence="1">
    <location>
        <begin position="151"/>
        <end position="182"/>
    </location>
</feature>
<dbReference type="EMBL" id="JARTFS010000006">
    <property type="protein sequence ID" value="MED4401425.1"/>
    <property type="molecule type" value="Genomic_DNA"/>
</dbReference>
<protein>
    <submittedName>
        <fullName evidence="2">DUF2812 domain-containing protein</fullName>
    </submittedName>
</protein>
<gene>
    <name evidence="2" type="ORF">P9271_08885</name>
</gene>
<keyword evidence="1" id="KW-0812">Transmembrane</keyword>
<dbReference type="RefSeq" id="WP_328015119.1">
    <property type="nucleotide sequence ID" value="NZ_JARTFS010000006.1"/>
</dbReference>
<keyword evidence="1" id="KW-1133">Transmembrane helix</keyword>
<reference evidence="2 3" key="1">
    <citation type="submission" date="2023-03" db="EMBL/GenBank/DDBJ databases">
        <title>Bacillus Genome Sequencing.</title>
        <authorList>
            <person name="Dunlap C."/>
        </authorList>
    </citation>
    <scope>NUCLEOTIDE SEQUENCE [LARGE SCALE GENOMIC DNA]</scope>
    <source>
        <strain evidence="2 3">NRS-1717</strain>
    </source>
</reference>
<evidence type="ECO:0000256" key="1">
    <source>
        <dbReference type="SAM" id="Phobius"/>
    </source>
</evidence>
<dbReference type="InterPro" id="IPR021359">
    <property type="entry name" value="DUF2812"/>
</dbReference>
<keyword evidence="3" id="KW-1185">Reference proteome</keyword>
<organism evidence="2 3">
    <name type="scientific">Metabacillus fastidiosus</name>
    <dbReference type="NCBI Taxonomy" id="1458"/>
    <lineage>
        <taxon>Bacteria</taxon>
        <taxon>Bacillati</taxon>
        <taxon>Bacillota</taxon>
        <taxon>Bacilli</taxon>
        <taxon>Bacillales</taxon>
        <taxon>Bacillaceae</taxon>
        <taxon>Metabacillus</taxon>
    </lineage>
</organism>
<feature type="transmembrane region" description="Helical" evidence="1">
    <location>
        <begin position="110"/>
        <end position="131"/>
    </location>
</feature>
<keyword evidence="1" id="KW-0472">Membrane</keyword>